<evidence type="ECO:0000313" key="6">
    <source>
        <dbReference type="Proteomes" id="UP001595829"/>
    </source>
</evidence>
<evidence type="ECO:0000256" key="2">
    <source>
        <dbReference type="SAM" id="MobiDB-lite"/>
    </source>
</evidence>
<evidence type="ECO:0000259" key="4">
    <source>
        <dbReference type="Pfam" id="PF00089"/>
    </source>
</evidence>
<evidence type="ECO:0000313" key="5">
    <source>
        <dbReference type="EMBL" id="MFC5025856.1"/>
    </source>
</evidence>
<keyword evidence="5" id="KW-0378">Hydrolase</keyword>
<dbReference type="PROSITE" id="PS51257">
    <property type="entry name" value="PROKAR_LIPOPROTEIN"/>
    <property type="match status" value="1"/>
</dbReference>
<dbReference type="SUPFAM" id="SSF50494">
    <property type="entry name" value="Trypsin-like serine proteases"/>
    <property type="match status" value="1"/>
</dbReference>
<gene>
    <name evidence="5" type="ORF">ACFPM3_27380</name>
</gene>
<dbReference type="RefSeq" id="WP_345689160.1">
    <property type="nucleotide sequence ID" value="NZ_BAABIT010000001.1"/>
</dbReference>
<dbReference type="InterPro" id="IPR001254">
    <property type="entry name" value="Trypsin_dom"/>
</dbReference>
<feature type="domain" description="Peptidase S1" evidence="4">
    <location>
        <begin position="66"/>
        <end position="252"/>
    </location>
</feature>
<dbReference type="GO" id="GO:0016787">
    <property type="term" value="F:hydrolase activity"/>
    <property type="evidence" value="ECO:0007669"/>
    <property type="project" value="UniProtKB-KW"/>
</dbReference>
<dbReference type="EC" id="3.4.21.-" evidence="5"/>
<name>A0ABV9XKJ3_9ACTN</name>
<dbReference type="Proteomes" id="UP001595829">
    <property type="component" value="Unassembled WGS sequence"/>
</dbReference>
<evidence type="ECO:0000256" key="1">
    <source>
        <dbReference type="ARBA" id="ARBA00022729"/>
    </source>
</evidence>
<accession>A0ABV9XKJ3</accession>
<protein>
    <submittedName>
        <fullName evidence="5">Trypsin-like serine peptidase</fullName>
        <ecNumber evidence="5">3.4.21.-</ecNumber>
    </submittedName>
</protein>
<feature type="signal peptide" evidence="3">
    <location>
        <begin position="1"/>
        <end position="29"/>
    </location>
</feature>
<keyword evidence="6" id="KW-1185">Reference proteome</keyword>
<feature type="chain" id="PRO_5047185744" evidence="3">
    <location>
        <begin position="30"/>
        <end position="275"/>
    </location>
</feature>
<dbReference type="InterPro" id="IPR009003">
    <property type="entry name" value="Peptidase_S1_PA"/>
</dbReference>
<organism evidence="5 6">
    <name type="scientific">Streptomyces coeruleoprunus</name>
    <dbReference type="NCBI Taxonomy" id="285563"/>
    <lineage>
        <taxon>Bacteria</taxon>
        <taxon>Bacillati</taxon>
        <taxon>Actinomycetota</taxon>
        <taxon>Actinomycetes</taxon>
        <taxon>Kitasatosporales</taxon>
        <taxon>Streptomycetaceae</taxon>
        <taxon>Streptomyces</taxon>
    </lineage>
</organism>
<reference evidence="6" key="1">
    <citation type="journal article" date="2019" name="Int. J. Syst. Evol. Microbiol.">
        <title>The Global Catalogue of Microorganisms (GCM) 10K type strain sequencing project: providing services to taxonomists for standard genome sequencing and annotation.</title>
        <authorList>
            <consortium name="The Broad Institute Genomics Platform"/>
            <consortium name="The Broad Institute Genome Sequencing Center for Infectious Disease"/>
            <person name="Wu L."/>
            <person name="Ma J."/>
        </authorList>
    </citation>
    <scope>NUCLEOTIDE SEQUENCE [LARGE SCALE GENOMIC DNA]</scope>
    <source>
        <strain evidence="6">CGMCC 4.1648</strain>
    </source>
</reference>
<dbReference type="PANTHER" id="PTHR15462:SF8">
    <property type="entry name" value="SERINE PROTEASE"/>
    <property type="match status" value="1"/>
</dbReference>
<dbReference type="InterPro" id="IPR050966">
    <property type="entry name" value="Glutamyl_endopeptidase"/>
</dbReference>
<feature type="region of interest" description="Disordered" evidence="2">
    <location>
        <begin position="31"/>
        <end position="58"/>
    </location>
</feature>
<evidence type="ECO:0000256" key="3">
    <source>
        <dbReference type="SAM" id="SignalP"/>
    </source>
</evidence>
<keyword evidence="1 3" id="KW-0732">Signal</keyword>
<dbReference type="EMBL" id="JBHSJD010000024">
    <property type="protein sequence ID" value="MFC5025856.1"/>
    <property type="molecule type" value="Genomic_DNA"/>
</dbReference>
<dbReference type="InterPro" id="IPR043504">
    <property type="entry name" value="Peptidase_S1_PA_chymotrypsin"/>
</dbReference>
<dbReference type="Pfam" id="PF00089">
    <property type="entry name" value="Trypsin"/>
    <property type="match status" value="1"/>
</dbReference>
<dbReference type="Gene3D" id="2.40.10.10">
    <property type="entry name" value="Trypsin-like serine proteases"/>
    <property type="match status" value="2"/>
</dbReference>
<comment type="caution">
    <text evidence="5">The sequence shown here is derived from an EMBL/GenBank/DDBJ whole genome shotgun (WGS) entry which is preliminary data.</text>
</comment>
<sequence length="275" mass="29208">MHRSRTQRKRPAAWAAVAVVVLATATACASPSHSATHGRGHREPVAEQAPPGPQRSAVPFGGLPAVGVLLDGDEHWCTASVVDSPKGNVVATAAHCVFEYGSAATDFTFAPAFRGPGGQKPYGAWKVRAVQVDEAWKADADDAHDFAFLTLEPDSRGRQVQDVVGGLRAQWDSGPERRVTVVGYPNRDNNPEDRAVVCTTDTARDEGVKGSMRMECGGFFDGTSGSPWLADYRDAKRPGRMIAVLSGGETDTESTAVLFGRDARALYERAVAAGS</sequence>
<dbReference type="PANTHER" id="PTHR15462">
    <property type="entry name" value="SERINE PROTEASE"/>
    <property type="match status" value="1"/>
</dbReference>
<proteinExistence type="predicted"/>